<keyword evidence="5 7" id="KW-1133">Transmembrane helix</keyword>
<keyword evidence="11" id="KW-1185">Reference proteome</keyword>
<evidence type="ECO:0000256" key="7">
    <source>
        <dbReference type="SAM" id="Phobius"/>
    </source>
</evidence>
<evidence type="ECO:0000256" key="4">
    <source>
        <dbReference type="ARBA" id="ARBA00022692"/>
    </source>
</evidence>
<reference evidence="10 11" key="1">
    <citation type="submission" date="2019-09" db="EMBL/GenBank/DDBJ databases">
        <title>The Halomonas whole genome shotgun (WGS).</title>
        <authorList>
            <person name="Xie Z."/>
        </authorList>
    </citation>
    <scope>NUCLEOTIDE SEQUENCE [LARGE SCALE GENOMIC DNA]</scope>
    <source>
        <strain evidence="10 11">NBT06E8</strain>
    </source>
</reference>
<feature type="domain" description="YetF-like N-terminal transmembrane" evidence="9">
    <location>
        <begin position="20"/>
        <end position="87"/>
    </location>
</feature>
<comment type="subcellular location">
    <subcellularLocation>
        <location evidence="1">Cell membrane</location>
        <topology evidence="1">Multi-pass membrane protein</topology>
    </subcellularLocation>
</comment>
<dbReference type="Gene3D" id="3.30.240.20">
    <property type="entry name" value="bsu07140 like domains"/>
    <property type="match status" value="1"/>
</dbReference>
<comment type="similarity">
    <text evidence="2">Belongs to the UPF0702 family.</text>
</comment>
<dbReference type="Proteomes" id="UP000466130">
    <property type="component" value="Unassembled WGS sequence"/>
</dbReference>
<dbReference type="EMBL" id="VWRT01000001">
    <property type="protein sequence ID" value="KAE8439946.1"/>
    <property type="molecule type" value="Genomic_DNA"/>
</dbReference>
<dbReference type="PANTHER" id="PTHR34582:SF6">
    <property type="entry name" value="UPF0702 TRANSMEMBRANE PROTEIN YCAP"/>
    <property type="match status" value="1"/>
</dbReference>
<evidence type="ECO:0000313" key="11">
    <source>
        <dbReference type="Proteomes" id="UP000466130"/>
    </source>
</evidence>
<evidence type="ECO:0000256" key="6">
    <source>
        <dbReference type="ARBA" id="ARBA00023136"/>
    </source>
</evidence>
<evidence type="ECO:0000256" key="2">
    <source>
        <dbReference type="ARBA" id="ARBA00006448"/>
    </source>
</evidence>
<dbReference type="InterPro" id="IPR007353">
    <property type="entry name" value="DUF421"/>
</dbReference>
<dbReference type="PANTHER" id="PTHR34582">
    <property type="entry name" value="UPF0702 TRANSMEMBRANE PROTEIN YCAP"/>
    <property type="match status" value="1"/>
</dbReference>
<evidence type="ECO:0000256" key="1">
    <source>
        <dbReference type="ARBA" id="ARBA00004651"/>
    </source>
</evidence>
<dbReference type="Pfam" id="PF20730">
    <property type="entry name" value="YetF_N"/>
    <property type="match status" value="1"/>
</dbReference>
<feature type="transmembrane region" description="Helical" evidence="7">
    <location>
        <begin position="67"/>
        <end position="87"/>
    </location>
</feature>
<proteinExistence type="inferred from homology"/>
<dbReference type="RefSeq" id="WP_139525336.1">
    <property type="nucleotide sequence ID" value="NZ_CP048602.1"/>
</dbReference>
<dbReference type="InterPro" id="IPR023090">
    <property type="entry name" value="UPF0702_alpha/beta_dom_sf"/>
</dbReference>
<evidence type="ECO:0000313" key="10">
    <source>
        <dbReference type="EMBL" id="KAE8439946.1"/>
    </source>
</evidence>
<evidence type="ECO:0000259" key="9">
    <source>
        <dbReference type="Pfam" id="PF20730"/>
    </source>
</evidence>
<evidence type="ECO:0000259" key="8">
    <source>
        <dbReference type="Pfam" id="PF04239"/>
    </source>
</evidence>
<protein>
    <submittedName>
        <fullName evidence="10">DUF421 domain-containing protein</fullName>
    </submittedName>
</protein>
<name>A0ABQ6XD84_9GAMM</name>
<evidence type="ECO:0000256" key="3">
    <source>
        <dbReference type="ARBA" id="ARBA00022475"/>
    </source>
</evidence>
<feature type="transmembrane region" description="Helical" evidence="7">
    <location>
        <begin position="42"/>
        <end position="61"/>
    </location>
</feature>
<dbReference type="Pfam" id="PF04239">
    <property type="entry name" value="DUF421"/>
    <property type="match status" value="1"/>
</dbReference>
<feature type="transmembrane region" description="Helical" evidence="7">
    <location>
        <begin position="12"/>
        <end position="30"/>
    </location>
</feature>
<keyword evidence="3" id="KW-1003">Cell membrane</keyword>
<sequence length="179" mass="19442">MEMVFFSSWESLGRTLIVGVLAYAVLIVFLRLSGNRTLSKMNAFDLIVTVALGSTLATVLLSKDVALAEGALALGLLISLQFIITWLSVRVSWVKRVVTGEPLLLLYEGELLLDALYRARVTRDEVRSAVRSSGLASLDAAQAVVLETDGSLSVVKRSRRADESSLAGVRGARCEGWER</sequence>
<gene>
    <name evidence="10" type="ORF">F1978_01440</name>
</gene>
<keyword evidence="4 7" id="KW-0812">Transmembrane</keyword>
<comment type="caution">
    <text evidence="10">The sequence shown here is derived from an EMBL/GenBank/DDBJ whole genome shotgun (WGS) entry which is preliminary data.</text>
</comment>
<keyword evidence="6 7" id="KW-0472">Membrane</keyword>
<accession>A0ABQ6XD84</accession>
<feature type="domain" description="YetF C-terminal" evidence="8">
    <location>
        <begin position="90"/>
        <end position="159"/>
    </location>
</feature>
<organism evidence="10 11">
    <name type="scientific">Vreelandella piezotolerans</name>
    <dbReference type="NCBI Taxonomy" id="2609667"/>
    <lineage>
        <taxon>Bacteria</taxon>
        <taxon>Pseudomonadati</taxon>
        <taxon>Pseudomonadota</taxon>
        <taxon>Gammaproteobacteria</taxon>
        <taxon>Oceanospirillales</taxon>
        <taxon>Halomonadaceae</taxon>
        <taxon>Vreelandella</taxon>
    </lineage>
</organism>
<dbReference type="InterPro" id="IPR048454">
    <property type="entry name" value="YetF_N"/>
</dbReference>
<evidence type="ECO:0000256" key="5">
    <source>
        <dbReference type="ARBA" id="ARBA00022989"/>
    </source>
</evidence>